<feature type="non-terminal residue" evidence="2">
    <location>
        <position position="1"/>
    </location>
</feature>
<evidence type="ECO:0000256" key="1">
    <source>
        <dbReference type="SAM" id="Phobius"/>
    </source>
</evidence>
<keyword evidence="1" id="KW-0472">Membrane</keyword>
<organism evidence="2 3">
    <name type="scientific">Candidula unifasciata</name>
    <dbReference type="NCBI Taxonomy" id="100452"/>
    <lineage>
        <taxon>Eukaryota</taxon>
        <taxon>Metazoa</taxon>
        <taxon>Spiralia</taxon>
        <taxon>Lophotrochozoa</taxon>
        <taxon>Mollusca</taxon>
        <taxon>Gastropoda</taxon>
        <taxon>Heterobranchia</taxon>
        <taxon>Euthyneura</taxon>
        <taxon>Panpulmonata</taxon>
        <taxon>Eupulmonata</taxon>
        <taxon>Stylommatophora</taxon>
        <taxon>Helicina</taxon>
        <taxon>Helicoidea</taxon>
        <taxon>Geomitridae</taxon>
        <taxon>Candidula</taxon>
    </lineage>
</organism>
<protein>
    <submittedName>
        <fullName evidence="2">Uncharacterized protein</fullName>
    </submittedName>
</protein>
<gene>
    <name evidence="2" type="ORF">CUNI_LOCUS6250</name>
</gene>
<keyword evidence="3" id="KW-1185">Reference proteome</keyword>
<sequence>MSILRLTGTFFGLHLRSWAVLAIGMLIVLTAYRSVSDLSKRVTLLGNARLKL</sequence>
<comment type="caution">
    <text evidence="2">The sequence shown here is derived from an EMBL/GenBank/DDBJ whole genome shotgun (WGS) entry which is preliminary data.</text>
</comment>
<keyword evidence="1" id="KW-0812">Transmembrane</keyword>
<dbReference type="Proteomes" id="UP000678393">
    <property type="component" value="Unassembled WGS sequence"/>
</dbReference>
<feature type="non-terminal residue" evidence="2">
    <location>
        <position position="52"/>
    </location>
</feature>
<feature type="transmembrane region" description="Helical" evidence="1">
    <location>
        <begin position="15"/>
        <end position="32"/>
    </location>
</feature>
<evidence type="ECO:0000313" key="2">
    <source>
        <dbReference type="EMBL" id="CAG5120692.1"/>
    </source>
</evidence>
<proteinExistence type="predicted"/>
<dbReference type="EMBL" id="CAJHNH020000952">
    <property type="protein sequence ID" value="CAG5120692.1"/>
    <property type="molecule type" value="Genomic_DNA"/>
</dbReference>
<dbReference type="AlphaFoldDB" id="A0A8S3YZ10"/>
<reference evidence="2" key="1">
    <citation type="submission" date="2021-04" db="EMBL/GenBank/DDBJ databases">
        <authorList>
            <consortium name="Molecular Ecology Group"/>
        </authorList>
    </citation>
    <scope>NUCLEOTIDE SEQUENCE</scope>
</reference>
<accession>A0A8S3YZ10</accession>
<evidence type="ECO:0000313" key="3">
    <source>
        <dbReference type="Proteomes" id="UP000678393"/>
    </source>
</evidence>
<keyword evidence="1" id="KW-1133">Transmembrane helix</keyword>
<name>A0A8S3YZ10_9EUPU</name>